<keyword evidence="1" id="KW-0285">Flavoprotein</keyword>
<gene>
    <name evidence="5" type="ORF">ES332_A13G133900v1</name>
</gene>
<sequence>MTMEIRKGCGVGPLKDHIYLHLNNLPPKVLKEGLPSISDIIVIFAGVDVTKESIPFLPTMHYNMGGILTKHHGDVWYSNAYMYLYVIVLKFLFFMYMGLWSMRFSGIVLCYSF</sequence>
<dbReference type="Gene3D" id="3.50.50.60">
    <property type="entry name" value="FAD/NAD(P)-binding domain"/>
    <property type="match status" value="1"/>
</dbReference>
<dbReference type="Pfam" id="PF00890">
    <property type="entry name" value="FAD_binding_2"/>
    <property type="match status" value="1"/>
</dbReference>
<accession>A0A5D2MLR6</accession>
<name>A0A5D2MLR6_GOSTO</name>
<dbReference type="SUPFAM" id="SSF56425">
    <property type="entry name" value="Succinate dehydrogenase/fumarate reductase flavoprotein, catalytic domain"/>
    <property type="match status" value="1"/>
</dbReference>
<protein>
    <recommendedName>
        <fullName evidence="4">FAD-dependent oxidoreductase 2 FAD-binding domain-containing protein</fullName>
    </recommendedName>
</protein>
<evidence type="ECO:0000259" key="4">
    <source>
        <dbReference type="Pfam" id="PF00890"/>
    </source>
</evidence>
<dbReference type="GO" id="GO:0009055">
    <property type="term" value="F:electron transfer activity"/>
    <property type="evidence" value="ECO:0007669"/>
    <property type="project" value="TreeGrafter"/>
</dbReference>
<keyword evidence="2" id="KW-0560">Oxidoreductase</keyword>
<dbReference type="PANTHER" id="PTHR11632">
    <property type="entry name" value="SUCCINATE DEHYDROGENASE 2 FLAVOPROTEIN SUBUNIT"/>
    <property type="match status" value="1"/>
</dbReference>
<dbReference type="Proteomes" id="UP000322667">
    <property type="component" value="Chromosome A13"/>
</dbReference>
<dbReference type="GO" id="GO:0008177">
    <property type="term" value="F:succinate dehydrogenase (quinone) activity"/>
    <property type="evidence" value="ECO:0007669"/>
    <property type="project" value="TreeGrafter"/>
</dbReference>
<dbReference type="GO" id="GO:0050660">
    <property type="term" value="F:flavin adenine dinucleotide binding"/>
    <property type="evidence" value="ECO:0007669"/>
    <property type="project" value="TreeGrafter"/>
</dbReference>
<dbReference type="InterPro" id="IPR036188">
    <property type="entry name" value="FAD/NAD-bd_sf"/>
</dbReference>
<evidence type="ECO:0000256" key="1">
    <source>
        <dbReference type="ARBA" id="ARBA00022630"/>
    </source>
</evidence>
<evidence type="ECO:0000256" key="3">
    <source>
        <dbReference type="SAM" id="Phobius"/>
    </source>
</evidence>
<organism evidence="5 6">
    <name type="scientific">Gossypium tomentosum</name>
    <name type="common">Hawaiian cotton</name>
    <name type="synonym">Gossypium sandvicense</name>
    <dbReference type="NCBI Taxonomy" id="34277"/>
    <lineage>
        <taxon>Eukaryota</taxon>
        <taxon>Viridiplantae</taxon>
        <taxon>Streptophyta</taxon>
        <taxon>Embryophyta</taxon>
        <taxon>Tracheophyta</taxon>
        <taxon>Spermatophyta</taxon>
        <taxon>Magnoliopsida</taxon>
        <taxon>eudicotyledons</taxon>
        <taxon>Gunneridae</taxon>
        <taxon>Pentapetalae</taxon>
        <taxon>rosids</taxon>
        <taxon>malvids</taxon>
        <taxon>Malvales</taxon>
        <taxon>Malvaceae</taxon>
        <taxon>Malvoideae</taxon>
        <taxon>Gossypium</taxon>
    </lineage>
</organism>
<dbReference type="GO" id="GO:0006121">
    <property type="term" value="P:mitochondrial electron transport, succinate to ubiquinone"/>
    <property type="evidence" value="ECO:0007669"/>
    <property type="project" value="TreeGrafter"/>
</dbReference>
<dbReference type="AlphaFoldDB" id="A0A5D2MLR6"/>
<dbReference type="InterPro" id="IPR027477">
    <property type="entry name" value="Succ_DH/fumarate_Rdtase_cat_sf"/>
</dbReference>
<keyword evidence="3" id="KW-0472">Membrane</keyword>
<proteinExistence type="predicted"/>
<dbReference type="Gene3D" id="3.90.700.10">
    <property type="entry name" value="Succinate dehydrogenase/fumarate reductase flavoprotein, catalytic domain"/>
    <property type="match status" value="1"/>
</dbReference>
<reference evidence="5 6" key="1">
    <citation type="submission" date="2019-07" db="EMBL/GenBank/DDBJ databases">
        <title>WGS assembly of Gossypium tomentosum.</title>
        <authorList>
            <person name="Chen Z.J."/>
            <person name="Sreedasyam A."/>
            <person name="Ando A."/>
            <person name="Song Q."/>
            <person name="De L."/>
            <person name="Hulse-Kemp A."/>
            <person name="Ding M."/>
            <person name="Ye W."/>
            <person name="Kirkbride R."/>
            <person name="Jenkins J."/>
            <person name="Plott C."/>
            <person name="Lovell J."/>
            <person name="Lin Y.-M."/>
            <person name="Vaughn R."/>
            <person name="Liu B."/>
            <person name="Li W."/>
            <person name="Simpson S."/>
            <person name="Scheffler B."/>
            <person name="Saski C."/>
            <person name="Grover C."/>
            <person name="Hu G."/>
            <person name="Conover J."/>
            <person name="Carlson J."/>
            <person name="Shu S."/>
            <person name="Boston L."/>
            <person name="Williams M."/>
            <person name="Peterson D."/>
            <person name="Mcgee K."/>
            <person name="Jones D."/>
            <person name="Wendel J."/>
            <person name="Stelly D."/>
            <person name="Grimwood J."/>
            <person name="Schmutz J."/>
        </authorList>
    </citation>
    <scope>NUCLEOTIDE SEQUENCE [LARGE SCALE GENOMIC DNA]</scope>
    <source>
        <strain evidence="5">7179.01</strain>
    </source>
</reference>
<evidence type="ECO:0000313" key="5">
    <source>
        <dbReference type="EMBL" id="TYH91729.1"/>
    </source>
</evidence>
<dbReference type="PANTHER" id="PTHR11632:SF51">
    <property type="entry name" value="SUCCINATE DEHYDROGENASE [UBIQUINONE] FLAVOPROTEIN SUBUNIT, MITOCHONDRIAL"/>
    <property type="match status" value="1"/>
</dbReference>
<keyword evidence="6" id="KW-1185">Reference proteome</keyword>
<feature type="transmembrane region" description="Helical" evidence="3">
    <location>
        <begin position="80"/>
        <end position="99"/>
    </location>
</feature>
<dbReference type="EMBL" id="CM017622">
    <property type="protein sequence ID" value="TYH91729.1"/>
    <property type="molecule type" value="Genomic_DNA"/>
</dbReference>
<feature type="domain" description="FAD-dependent oxidoreductase 2 FAD-binding" evidence="4">
    <location>
        <begin position="6"/>
        <end position="75"/>
    </location>
</feature>
<keyword evidence="3" id="KW-0812">Transmembrane</keyword>
<keyword evidence="3" id="KW-1133">Transmembrane helix</keyword>
<dbReference type="GO" id="GO:0005739">
    <property type="term" value="C:mitochondrion"/>
    <property type="evidence" value="ECO:0007669"/>
    <property type="project" value="GOC"/>
</dbReference>
<evidence type="ECO:0000313" key="6">
    <source>
        <dbReference type="Proteomes" id="UP000322667"/>
    </source>
</evidence>
<dbReference type="InterPro" id="IPR030664">
    <property type="entry name" value="SdhA/FrdA/AprA"/>
</dbReference>
<evidence type="ECO:0000256" key="2">
    <source>
        <dbReference type="ARBA" id="ARBA00023002"/>
    </source>
</evidence>
<dbReference type="InterPro" id="IPR003953">
    <property type="entry name" value="FAD-dep_OxRdtase_2_FAD-bd"/>
</dbReference>